<dbReference type="Gene3D" id="3.50.50.60">
    <property type="entry name" value="FAD/NAD(P)-binding domain"/>
    <property type="match status" value="1"/>
</dbReference>
<comment type="cofactor">
    <cofactor evidence="1">
        <name>FAD</name>
        <dbReference type="ChEBI" id="CHEBI:57692"/>
    </cofactor>
</comment>
<dbReference type="InterPro" id="IPR020946">
    <property type="entry name" value="Flavin_mOase-like"/>
</dbReference>
<accession>A0ABR3WWE1</accession>
<dbReference type="PANTHER" id="PTHR43872:SF1">
    <property type="entry name" value="MONOOXYGENASE, PUTATIVE (AFU_ORTHOLOGUE AFUA_8G02570)-RELATED"/>
    <property type="match status" value="1"/>
</dbReference>
<proteinExistence type="predicted"/>
<gene>
    <name evidence="6" type="ORF">VTK73DRAFT_4048</name>
</gene>
<dbReference type="Proteomes" id="UP001586593">
    <property type="component" value="Unassembled WGS sequence"/>
</dbReference>
<sequence>MDSLAATSTESVGKGTAQPQRAESVDVVIIGAGVSGIQAARSIQTGAPKGTTYVILDRRDRIGGTWDLFRYPGVRSDSDVFTFGFSWNPWPRGGPLATGPEIARYLAASATQIGADRHMRFRHRVVSLDWTSDDKRWNVAAARAESHEPVLFRARFVVLGTGYYDAQEPLQSPVPGLDRFQGDVLRPQFWPEDYRYVNKHIVVIGSGATAVTLLPSLAEDARHVTMVQRSPTYIASLPTTPAPWTRLWQFFLPRAVARRWDRLLRIVLTYVLWHVSRRHPQKVRRLLERASAAQLPSRIPVRPHFAPRYNPWDQRLCVCPDGDFYRALRSTKASVVTDVIDQVTEREIVLGSGRRLRPDVIVPATGLKLQFAGGIRLSVDGAPVDPATRFSWRGCMLQDVPNLVFVLGYVNASWTLGAEATGVLMARILSHMQKCGADVAVPSREGSDEGEGMERVPLFDLTSTYLRGVDKIFPKGGVGQWAPKKNYFVDLWQATWGSFSPGLKFY</sequence>
<dbReference type="InterPro" id="IPR051820">
    <property type="entry name" value="FAD-binding_MO"/>
</dbReference>
<dbReference type="SUPFAM" id="SSF51905">
    <property type="entry name" value="FAD/NAD(P)-binding domain"/>
    <property type="match status" value="2"/>
</dbReference>
<reference evidence="6 7" key="1">
    <citation type="journal article" date="2024" name="Commun. Biol.">
        <title>Comparative genomic analysis of thermophilic fungi reveals convergent evolutionary adaptations and gene losses.</title>
        <authorList>
            <person name="Steindorff A.S."/>
            <person name="Aguilar-Pontes M.V."/>
            <person name="Robinson A.J."/>
            <person name="Andreopoulos B."/>
            <person name="LaButti K."/>
            <person name="Kuo A."/>
            <person name="Mondo S."/>
            <person name="Riley R."/>
            <person name="Otillar R."/>
            <person name="Haridas S."/>
            <person name="Lipzen A."/>
            <person name="Grimwood J."/>
            <person name="Schmutz J."/>
            <person name="Clum A."/>
            <person name="Reid I.D."/>
            <person name="Moisan M.C."/>
            <person name="Butler G."/>
            <person name="Nguyen T.T.M."/>
            <person name="Dewar K."/>
            <person name="Conant G."/>
            <person name="Drula E."/>
            <person name="Henrissat B."/>
            <person name="Hansel C."/>
            <person name="Singer S."/>
            <person name="Hutchinson M.I."/>
            <person name="de Vries R.P."/>
            <person name="Natvig D.O."/>
            <person name="Powell A.J."/>
            <person name="Tsang A."/>
            <person name="Grigoriev I.V."/>
        </authorList>
    </citation>
    <scope>NUCLEOTIDE SEQUENCE [LARGE SCALE GENOMIC DNA]</scope>
    <source>
        <strain evidence="6 7">ATCC 24622</strain>
    </source>
</reference>
<evidence type="ECO:0000256" key="4">
    <source>
        <dbReference type="ARBA" id="ARBA00023002"/>
    </source>
</evidence>
<evidence type="ECO:0000313" key="7">
    <source>
        <dbReference type="Proteomes" id="UP001586593"/>
    </source>
</evidence>
<comment type="caution">
    <text evidence="6">The sequence shown here is derived from an EMBL/GenBank/DDBJ whole genome shotgun (WGS) entry which is preliminary data.</text>
</comment>
<protein>
    <recommendedName>
        <fullName evidence="8">FAD-containing monooxygenase EthA</fullName>
    </recommendedName>
</protein>
<keyword evidence="2" id="KW-0285">Flavoprotein</keyword>
<keyword evidence="7" id="KW-1185">Reference proteome</keyword>
<dbReference type="EMBL" id="JAZHXJ010000234">
    <property type="protein sequence ID" value="KAL1867649.1"/>
    <property type="molecule type" value="Genomic_DNA"/>
</dbReference>
<keyword evidence="3" id="KW-0274">FAD</keyword>
<name>A0ABR3WWE1_9PEZI</name>
<evidence type="ECO:0000256" key="3">
    <source>
        <dbReference type="ARBA" id="ARBA00022827"/>
    </source>
</evidence>
<dbReference type="InterPro" id="IPR036188">
    <property type="entry name" value="FAD/NAD-bd_sf"/>
</dbReference>
<dbReference type="Pfam" id="PF00743">
    <property type="entry name" value="FMO-like"/>
    <property type="match status" value="1"/>
</dbReference>
<evidence type="ECO:0000313" key="6">
    <source>
        <dbReference type="EMBL" id="KAL1867649.1"/>
    </source>
</evidence>
<evidence type="ECO:0008006" key="8">
    <source>
        <dbReference type="Google" id="ProtNLM"/>
    </source>
</evidence>
<evidence type="ECO:0000256" key="5">
    <source>
        <dbReference type="ARBA" id="ARBA00023033"/>
    </source>
</evidence>
<evidence type="ECO:0000256" key="2">
    <source>
        <dbReference type="ARBA" id="ARBA00022630"/>
    </source>
</evidence>
<keyword evidence="5" id="KW-0503">Monooxygenase</keyword>
<keyword evidence="4" id="KW-0560">Oxidoreductase</keyword>
<evidence type="ECO:0000256" key="1">
    <source>
        <dbReference type="ARBA" id="ARBA00001974"/>
    </source>
</evidence>
<dbReference type="PANTHER" id="PTHR43872">
    <property type="entry name" value="MONOOXYGENASE, PUTATIVE (AFU_ORTHOLOGUE AFUA_8G02570)-RELATED"/>
    <property type="match status" value="1"/>
</dbReference>
<organism evidence="6 7">
    <name type="scientific">Phialemonium thermophilum</name>
    <dbReference type="NCBI Taxonomy" id="223376"/>
    <lineage>
        <taxon>Eukaryota</taxon>
        <taxon>Fungi</taxon>
        <taxon>Dikarya</taxon>
        <taxon>Ascomycota</taxon>
        <taxon>Pezizomycotina</taxon>
        <taxon>Sordariomycetes</taxon>
        <taxon>Sordariomycetidae</taxon>
        <taxon>Cephalothecales</taxon>
        <taxon>Cephalothecaceae</taxon>
        <taxon>Phialemonium</taxon>
    </lineage>
</organism>